<reference evidence="2" key="1">
    <citation type="journal article" date="2015" name="Nature">
        <title>Complex archaea that bridge the gap between prokaryotes and eukaryotes.</title>
        <authorList>
            <person name="Spang A."/>
            <person name="Saw J.H."/>
            <person name="Jorgensen S.L."/>
            <person name="Zaremba-Niedzwiedzka K."/>
            <person name="Martijn J."/>
            <person name="Lind A.E."/>
            <person name="van Eijk R."/>
            <person name="Schleper C."/>
            <person name="Guy L."/>
            <person name="Ettema T.J."/>
        </authorList>
    </citation>
    <scope>NUCLEOTIDE SEQUENCE</scope>
</reference>
<evidence type="ECO:0000313" key="2">
    <source>
        <dbReference type="EMBL" id="KKN06862.1"/>
    </source>
</evidence>
<accession>A0A0F9N4Z6</accession>
<comment type="caution">
    <text evidence="2">The sequence shown here is derived from an EMBL/GenBank/DDBJ whole genome shotgun (WGS) entry which is preliminary data.</text>
</comment>
<dbReference type="EMBL" id="LAZR01004636">
    <property type="protein sequence ID" value="KKN06862.1"/>
    <property type="molecule type" value="Genomic_DNA"/>
</dbReference>
<evidence type="ECO:0000256" key="1">
    <source>
        <dbReference type="SAM" id="MobiDB-lite"/>
    </source>
</evidence>
<name>A0A0F9N4Z6_9ZZZZ</name>
<sequence>MALTGQAKTDYQRKYMQRYRAKNKVSVLSGLKQAEENASGLAVLDERKAVRPEPLDPVRPLGPVRPSVIPSKPEQQSYNPMMVGYVPPVER</sequence>
<proteinExistence type="predicted"/>
<organism evidence="2">
    <name type="scientific">marine sediment metagenome</name>
    <dbReference type="NCBI Taxonomy" id="412755"/>
    <lineage>
        <taxon>unclassified sequences</taxon>
        <taxon>metagenomes</taxon>
        <taxon>ecological metagenomes</taxon>
    </lineage>
</organism>
<protein>
    <submittedName>
        <fullName evidence="2">Uncharacterized protein</fullName>
    </submittedName>
</protein>
<feature type="region of interest" description="Disordered" evidence="1">
    <location>
        <begin position="53"/>
        <end position="91"/>
    </location>
</feature>
<dbReference type="AlphaFoldDB" id="A0A0F9N4Z6"/>
<gene>
    <name evidence="2" type="ORF">LCGC14_1072920</name>
</gene>